<keyword evidence="3" id="KW-1185">Reference proteome</keyword>
<feature type="compositionally biased region" description="Basic residues" evidence="1">
    <location>
        <begin position="1"/>
        <end position="19"/>
    </location>
</feature>
<feature type="compositionally biased region" description="Basic and acidic residues" evidence="1">
    <location>
        <begin position="289"/>
        <end position="304"/>
    </location>
</feature>
<dbReference type="Proteomes" id="UP001610444">
    <property type="component" value="Unassembled WGS sequence"/>
</dbReference>
<feature type="region of interest" description="Disordered" evidence="1">
    <location>
        <begin position="1"/>
        <end position="53"/>
    </location>
</feature>
<sequence>MTSHRTSKRSREARKKTQKSSKNSAETSNQSQNTKKNTQNTSTSAQSVEDKSTAKEFFEFQTKKKELCSSKTPAAERWKALKTPYPLPGSQHRGIYIPPNAPEGKFYIGLGTVIEVGLNARGGIYVWVVPNAKNDRKCSRLHRFFDPDTEQPIPRKYLPARRRIFTAERKPNPWQGLRTDLFWTVKDYEADWDKDYEEWKKPAKLGDEARGYYWCFTHRRYEGVGRVSRIVGVCDRFVDPIPGKVGGVMNRFYYDQDDRFFEARESVYEVHYMDLPRWVKTDATTTAGKSDEKNNQDAARREPPRSAASKNSLMAHMLTEGDYRETILPELGSRDYGAYLAPDGKWYFGFGKVVAIGMRYSDWGYTLVEPLGGKEGHGHGFFHPISGEPMPRFSKAVTTSMRWPWRAYFTRILSELNPKYEDAV</sequence>
<proteinExistence type="predicted"/>
<feature type="compositionally biased region" description="Low complexity" evidence="1">
    <location>
        <begin position="27"/>
        <end position="44"/>
    </location>
</feature>
<evidence type="ECO:0000256" key="1">
    <source>
        <dbReference type="SAM" id="MobiDB-lite"/>
    </source>
</evidence>
<dbReference type="GeneID" id="98160878"/>
<organism evidence="2 3">
    <name type="scientific">Aspergillus pseudodeflectus</name>
    <dbReference type="NCBI Taxonomy" id="176178"/>
    <lineage>
        <taxon>Eukaryota</taxon>
        <taxon>Fungi</taxon>
        <taxon>Dikarya</taxon>
        <taxon>Ascomycota</taxon>
        <taxon>Pezizomycotina</taxon>
        <taxon>Eurotiomycetes</taxon>
        <taxon>Eurotiomycetidae</taxon>
        <taxon>Eurotiales</taxon>
        <taxon>Aspergillaceae</taxon>
        <taxon>Aspergillus</taxon>
        <taxon>Aspergillus subgen. Nidulantes</taxon>
    </lineage>
</organism>
<dbReference type="EMBL" id="JBFXLR010000023">
    <property type="protein sequence ID" value="KAL2849272.1"/>
    <property type="molecule type" value="Genomic_DNA"/>
</dbReference>
<accession>A0ABR4KB74</accession>
<protein>
    <submittedName>
        <fullName evidence="2">Uncharacterized protein</fullName>
    </submittedName>
</protein>
<evidence type="ECO:0000313" key="2">
    <source>
        <dbReference type="EMBL" id="KAL2849272.1"/>
    </source>
</evidence>
<name>A0ABR4KB74_9EURO</name>
<gene>
    <name evidence="2" type="ORF">BJX68DRAFT_267124</name>
</gene>
<feature type="region of interest" description="Disordered" evidence="1">
    <location>
        <begin position="284"/>
        <end position="311"/>
    </location>
</feature>
<comment type="caution">
    <text evidence="2">The sequence shown here is derived from an EMBL/GenBank/DDBJ whole genome shotgun (WGS) entry which is preliminary data.</text>
</comment>
<dbReference type="RefSeq" id="XP_070898659.1">
    <property type="nucleotide sequence ID" value="XM_071045714.1"/>
</dbReference>
<reference evidence="2 3" key="1">
    <citation type="submission" date="2024-07" db="EMBL/GenBank/DDBJ databases">
        <title>Section-level genome sequencing and comparative genomics of Aspergillus sections Usti and Cavernicolus.</title>
        <authorList>
            <consortium name="Lawrence Berkeley National Laboratory"/>
            <person name="Nybo J.L."/>
            <person name="Vesth T.C."/>
            <person name="Theobald S."/>
            <person name="Frisvad J.C."/>
            <person name="Larsen T.O."/>
            <person name="Kjaerboelling I."/>
            <person name="Rothschild-Mancinelli K."/>
            <person name="Lyhne E.K."/>
            <person name="Kogle M.E."/>
            <person name="Barry K."/>
            <person name="Clum A."/>
            <person name="Na H."/>
            <person name="Ledsgaard L."/>
            <person name="Lin J."/>
            <person name="Lipzen A."/>
            <person name="Kuo A."/>
            <person name="Riley R."/>
            <person name="Mondo S."/>
            <person name="LaButti K."/>
            <person name="Haridas S."/>
            <person name="Pangalinan J."/>
            <person name="Salamov A.A."/>
            <person name="Simmons B.A."/>
            <person name="Magnuson J.K."/>
            <person name="Chen J."/>
            <person name="Drula E."/>
            <person name="Henrissat B."/>
            <person name="Wiebenga A."/>
            <person name="Lubbers R.J."/>
            <person name="Gomes A.C."/>
            <person name="Macurrencykelacurrency M.R."/>
            <person name="Stajich J."/>
            <person name="Grigoriev I.V."/>
            <person name="Mortensen U.H."/>
            <person name="De vries R.P."/>
            <person name="Baker S.E."/>
            <person name="Andersen M.R."/>
        </authorList>
    </citation>
    <scope>NUCLEOTIDE SEQUENCE [LARGE SCALE GENOMIC DNA]</scope>
    <source>
        <strain evidence="2 3">CBS 756.74</strain>
    </source>
</reference>
<evidence type="ECO:0000313" key="3">
    <source>
        <dbReference type="Proteomes" id="UP001610444"/>
    </source>
</evidence>